<dbReference type="Pfam" id="PF00534">
    <property type="entry name" value="Glycos_transf_1"/>
    <property type="match status" value="1"/>
</dbReference>
<evidence type="ECO:0000259" key="2">
    <source>
        <dbReference type="Pfam" id="PF13477"/>
    </source>
</evidence>
<keyword evidence="4" id="KW-1185">Reference proteome</keyword>
<dbReference type="InterPro" id="IPR028098">
    <property type="entry name" value="Glyco_trans_4-like_N"/>
</dbReference>
<feature type="domain" description="Glycosyl transferase family 1" evidence="1">
    <location>
        <begin position="176"/>
        <end position="338"/>
    </location>
</feature>
<proteinExistence type="predicted"/>
<dbReference type="AlphaFoldDB" id="A0A514CN37"/>
<dbReference type="InterPro" id="IPR050194">
    <property type="entry name" value="Glycosyltransferase_grp1"/>
</dbReference>
<dbReference type="KEGG" id="echi:FKX85_20290"/>
<name>A0A514CN37_9BACT</name>
<sequence length="365" mass="41328">MRILLLSDANSIHTVRWVKGLSLLGLSIGLWSINKPNSGLYDGLENVKIYYSDLNQSRFGIIAKLKYLTLFFSLKKAIKDFEPDLIHAHYASSFGLLGALSGFKPFLLSVWGSDVFEFPNFNFLFKKVLKYNFKKADFLMSTSHAMADEASKYTKKKFAITPFGIDLDFFKPNGLVKQSSFTIGTIKTLEEKYGIDQLIDAFYIFRNKYPKESLKLMIVGEGSRKSFLERKVKKLGIGEFCEFKGKIEYSMVPFFHQQLDICICLSNSESFGVSAIEASSVETPLVVSNVGGLPEVVEQGVTGIVVPAKDPQSAADAIEKLYLDKALRENMGREGRKRVEKLYDWNKNLADMVNIYRTVLRQNER</sequence>
<dbReference type="OrthoDB" id="823685at2"/>
<dbReference type="GO" id="GO:0016757">
    <property type="term" value="F:glycosyltransferase activity"/>
    <property type="evidence" value="ECO:0007669"/>
    <property type="project" value="InterPro"/>
</dbReference>
<dbReference type="SUPFAM" id="SSF53756">
    <property type="entry name" value="UDP-Glycosyltransferase/glycogen phosphorylase"/>
    <property type="match status" value="1"/>
</dbReference>
<accession>A0A514CN37</accession>
<dbReference type="RefSeq" id="WP_141616457.1">
    <property type="nucleotide sequence ID" value="NZ_CP041253.1"/>
</dbReference>
<dbReference type="InterPro" id="IPR001296">
    <property type="entry name" value="Glyco_trans_1"/>
</dbReference>
<gene>
    <name evidence="3" type="ORF">FKX85_20290</name>
</gene>
<dbReference type="Proteomes" id="UP000316614">
    <property type="component" value="Chromosome"/>
</dbReference>
<dbReference type="Pfam" id="PF13477">
    <property type="entry name" value="Glyco_trans_4_2"/>
    <property type="match status" value="1"/>
</dbReference>
<dbReference type="PANTHER" id="PTHR45947:SF3">
    <property type="entry name" value="SULFOQUINOVOSYL TRANSFERASE SQD2"/>
    <property type="match status" value="1"/>
</dbReference>
<dbReference type="PANTHER" id="PTHR45947">
    <property type="entry name" value="SULFOQUINOVOSYL TRANSFERASE SQD2"/>
    <property type="match status" value="1"/>
</dbReference>
<feature type="domain" description="Glycosyltransferase subfamily 4-like N-terminal" evidence="2">
    <location>
        <begin position="2"/>
        <end position="143"/>
    </location>
</feature>
<dbReference type="EMBL" id="CP041253">
    <property type="protein sequence ID" value="QDH81242.1"/>
    <property type="molecule type" value="Genomic_DNA"/>
</dbReference>
<reference evidence="3 4" key="1">
    <citation type="submission" date="2019-06" db="EMBL/GenBank/DDBJ databases">
        <title>Echinicola alkalisoli sp. nov. isolated from saline soil.</title>
        <authorList>
            <person name="Sun J.-Q."/>
            <person name="Xu L."/>
        </authorList>
    </citation>
    <scope>NUCLEOTIDE SEQUENCE [LARGE SCALE GENOMIC DNA]</scope>
    <source>
        <strain evidence="3 4">LN3S3</strain>
    </source>
</reference>
<dbReference type="Gene3D" id="3.40.50.2000">
    <property type="entry name" value="Glycogen Phosphorylase B"/>
    <property type="match status" value="2"/>
</dbReference>
<evidence type="ECO:0000313" key="4">
    <source>
        <dbReference type="Proteomes" id="UP000316614"/>
    </source>
</evidence>
<evidence type="ECO:0000259" key="1">
    <source>
        <dbReference type="Pfam" id="PF00534"/>
    </source>
</evidence>
<keyword evidence="3" id="KW-0808">Transferase</keyword>
<organism evidence="3 4">
    <name type="scientific">Echinicola soli</name>
    <dbReference type="NCBI Taxonomy" id="2591634"/>
    <lineage>
        <taxon>Bacteria</taxon>
        <taxon>Pseudomonadati</taxon>
        <taxon>Bacteroidota</taxon>
        <taxon>Cytophagia</taxon>
        <taxon>Cytophagales</taxon>
        <taxon>Cyclobacteriaceae</taxon>
        <taxon>Echinicola</taxon>
    </lineage>
</organism>
<evidence type="ECO:0000313" key="3">
    <source>
        <dbReference type="EMBL" id="QDH81242.1"/>
    </source>
</evidence>
<protein>
    <submittedName>
        <fullName evidence="3">Glycosyltransferase family 4 protein</fullName>
    </submittedName>
</protein>